<feature type="region of interest" description="Disordered" evidence="1">
    <location>
        <begin position="39"/>
        <end position="61"/>
    </location>
</feature>
<name>Q654R1_ORYSJ</name>
<sequence>MEPEIEFLLVARDIYPLDPRSQIVEPPQLMERWATGFSGHLDGYKEDSDVLEEEKEETAAP</sequence>
<dbReference type="EMBL" id="AP002971">
    <property type="protein sequence ID" value="BAD52614.1"/>
    <property type="molecule type" value="Genomic_DNA"/>
</dbReference>
<feature type="compositionally biased region" description="Acidic residues" evidence="1">
    <location>
        <begin position="49"/>
        <end position="61"/>
    </location>
</feature>
<protein>
    <submittedName>
        <fullName evidence="2">Uncharacterized protein</fullName>
    </submittedName>
</protein>
<evidence type="ECO:0000313" key="4">
    <source>
        <dbReference type="Proteomes" id="UP000000763"/>
    </source>
</evidence>
<dbReference type="AlphaFoldDB" id="Q654R1"/>
<evidence type="ECO:0000313" key="3">
    <source>
        <dbReference type="EMBL" id="BAD52614.1"/>
    </source>
</evidence>
<dbReference type="EMBL" id="AP004358">
    <property type="protein sequence ID" value="BAD45704.1"/>
    <property type="molecule type" value="Genomic_DNA"/>
</dbReference>
<organism evidence="2 4">
    <name type="scientific">Oryza sativa subsp. japonica</name>
    <name type="common">Rice</name>
    <dbReference type="NCBI Taxonomy" id="39947"/>
    <lineage>
        <taxon>Eukaryota</taxon>
        <taxon>Viridiplantae</taxon>
        <taxon>Streptophyta</taxon>
        <taxon>Embryophyta</taxon>
        <taxon>Tracheophyta</taxon>
        <taxon>Spermatophyta</taxon>
        <taxon>Magnoliopsida</taxon>
        <taxon>Liliopsida</taxon>
        <taxon>Poales</taxon>
        <taxon>Poaceae</taxon>
        <taxon>BOP clade</taxon>
        <taxon>Oryzoideae</taxon>
        <taxon>Oryzeae</taxon>
        <taxon>Oryzinae</taxon>
        <taxon>Oryza</taxon>
        <taxon>Oryza sativa</taxon>
    </lineage>
</organism>
<dbReference type="Proteomes" id="UP000000763">
    <property type="component" value="Chromosome 1"/>
</dbReference>
<reference evidence="2" key="1">
    <citation type="journal article" date="2002" name="Nature">
        <title>The genome sequence and structure of rice chromosome 1.</title>
        <authorList>
            <person name="Sasaki T."/>
            <person name="Matsumoto T."/>
            <person name="Yamamoto K."/>
            <person name="Sakata K."/>
            <person name="Baba T."/>
            <person name="Katayose Y."/>
            <person name="Wu J."/>
            <person name="Niimura Y."/>
            <person name="Cheng Z."/>
            <person name="Nagamura Y."/>
            <person name="Antonio B.A."/>
            <person name="Kanamori H."/>
            <person name="Hosokawa S."/>
            <person name="Masukawa M."/>
            <person name="Arikawa K."/>
            <person name="Chiden Y."/>
            <person name="Hayashi M."/>
            <person name="Okamoto M."/>
            <person name="Ando T."/>
            <person name="Aoki H."/>
            <person name="Arita K."/>
            <person name="Hamada M."/>
            <person name="Harada C."/>
            <person name="Hijishita S."/>
            <person name="Honda M."/>
            <person name="Ichikawa Y."/>
            <person name="Idonuma A."/>
            <person name="Iijima M."/>
            <person name="Ikeda M."/>
            <person name="Ikeno M."/>
            <person name="Itoh S."/>
            <person name="Itoh T."/>
            <person name="Itoh Y."/>
            <person name="Itoh Y."/>
            <person name="Iwabuchi A."/>
            <person name="Kamiya K."/>
            <person name="Karasawa W."/>
            <person name="Katagiri S."/>
            <person name="Kikuta A."/>
            <person name="Kobayashi N."/>
            <person name="Kono I."/>
            <person name="Machita K."/>
            <person name="Maehara T."/>
            <person name="Mizuno H."/>
            <person name="Mizubayashi T."/>
            <person name="Mukai Y."/>
            <person name="Nagasaki H."/>
            <person name="Nakashima M."/>
            <person name="Nakama Y."/>
            <person name="Nakamichi Y."/>
            <person name="Nakamura M."/>
            <person name="Namiki N."/>
            <person name="Negishi M."/>
            <person name="Ohta I."/>
            <person name="Ono N."/>
            <person name="Saji S."/>
            <person name="Sakai K."/>
            <person name="Shibata M."/>
            <person name="Shimokawa T."/>
            <person name="Shomura A."/>
            <person name="Song J."/>
            <person name="Takazaki Y."/>
            <person name="Terasawa K."/>
            <person name="Tsuji K."/>
            <person name="Waki K."/>
            <person name="Yamagata H."/>
            <person name="Yamane H."/>
            <person name="Yoshiki S."/>
            <person name="Yoshihara R."/>
            <person name="Yukawa K."/>
            <person name="Zhong H."/>
            <person name="Iwama H."/>
            <person name="Endo T."/>
            <person name="Ito H."/>
            <person name="Hahn J.H."/>
            <person name="Kim H.I."/>
            <person name="Eun M.Y."/>
            <person name="Yano M."/>
            <person name="Jiang J."/>
            <person name="Gojobori T."/>
        </authorList>
    </citation>
    <scope>NUCLEOTIDE SEQUENCE</scope>
</reference>
<gene>
    <name evidence="2" type="ORF">B1135C02.44</name>
    <name evidence="3" type="ORF">P0537A05.19</name>
</gene>
<evidence type="ECO:0000256" key="1">
    <source>
        <dbReference type="SAM" id="MobiDB-lite"/>
    </source>
</evidence>
<proteinExistence type="predicted"/>
<evidence type="ECO:0000313" key="2">
    <source>
        <dbReference type="EMBL" id="BAD45704.1"/>
    </source>
</evidence>
<reference evidence="4" key="2">
    <citation type="journal article" date="2005" name="Nature">
        <title>The map-based sequence of the rice genome.</title>
        <authorList>
            <consortium name="International rice genome sequencing project (IRGSP)"/>
            <person name="Matsumoto T."/>
            <person name="Wu J."/>
            <person name="Kanamori H."/>
            <person name="Katayose Y."/>
            <person name="Fujisawa M."/>
            <person name="Namiki N."/>
            <person name="Mizuno H."/>
            <person name="Yamamoto K."/>
            <person name="Antonio B.A."/>
            <person name="Baba T."/>
            <person name="Sakata K."/>
            <person name="Nagamura Y."/>
            <person name="Aoki H."/>
            <person name="Arikawa K."/>
            <person name="Arita K."/>
            <person name="Bito T."/>
            <person name="Chiden Y."/>
            <person name="Fujitsuka N."/>
            <person name="Fukunaka R."/>
            <person name="Hamada M."/>
            <person name="Harada C."/>
            <person name="Hayashi A."/>
            <person name="Hijishita S."/>
            <person name="Honda M."/>
            <person name="Hosokawa S."/>
            <person name="Ichikawa Y."/>
            <person name="Idonuma A."/>
            <person name="Iijima M."/>
            <person name="Ikeda M."/>
            <person name="Ikeno M."/>
            <person name="Ito K."/>
            <person name="Ito S."/>
            <person name="Ito T."/>
            <person name="Ito Y."/>
            <person name="Ito Y."/>
            <person name="Iwabuchi A."/>
            <person name="Kamiya K."/>
            <person name="Karasawa W."/>
            <person name="Kurita K."/>
            <person name="Katagiri S."/>
            <person name="Kikuta A."/>
            <person name="Kobayashi H."/>
            <person name="Kobayashi N."/>
            <person name="Machita K."/>
            <person name="Maehara T."/>
            <person name="Masukawa M."/>
            <person name="Mizubayashi T."/>
            <person name="Mukai Y."/>
            <person name="Nagasaki H."/>
            <person name="Nagata Y."/>
            <person name="Naito S."/>
            <person name="Nakashima M."/>
            <person name="Nakama Y."/>
            <person name="Nakamichi Y."/>
            <person name="Nakamura M."/>
            <person name="Meguro A."/>
            <person name="Negishi M."/>
            <person name="Ohta I."/>
            <person name="Ohta T."/>
            <person name="Okamoto M."/>
            <person name="Ono N."/>
            <person name="Saji S."/>
            <person name="Sakaguchi M."/>
            <person name="Sakai K."/>
            <person name="Shibata M."/>
            <person name="Shimokawa T."/>
            <person name="Song J."/>
            <person name="Takazaki Y."/>
            <person name="Terasawa K."/>
            <person name="Tsugane M."/>
            <person name="Tsuji K."/>
            <person name="Ueda S."/>
            <person name="Waki K."/>
            <person name="Yamagata H."/>
            <person name="Yamamoto M."/>
            <person name="Yamamoto S."/>
            <person name="Yamane H."/>
            <person name="Yoshiki S."/>
            <person name="Yoshihara R."/>
            <person name="Yukawa K."/>
            <person name="Zhong H."/>
            <person name="Yano M."/>
            <person name="Yuan Q."/>
            <person name="Ouyang S."/>
            <person name="Liu J."/>
            <person name="Jones K.M."/>
            <person name="Gansberger K."/>
            <person name="Moffat K."/>
            <person name="Hill J."/>
            <person name="Bera J."/>
            <person name="Fadrosh D."/>
            <person name="Jin S."/>
            <person name="Johri S."/>
            <person name="Kim M."/>
            <person name="Overton L."/>
            <person name="Reardon M."/>
            <person name="Tsitrin T."/>
            <person name="Vuong H."/>
            <person name="Weaver B."/>
            <person name="Ciecko A."/>
            <person name="Tallon L."/>
            <person name="Jackson J."/>
            <person name="Pai G."/>
            <person name="Aken S.V."/>
            <person name="Utterback T."/>
            <person name="Reidmuller S."/>
            <person name="Feldblyum T."/>
            <person name="Hsiao J."/>
            <person name="Zismann V."/>
            <person name="Iobst S."/>
            <person name="de Vazeille A.R."/>
            <person name="Buell C.R."/>
            <person name="Ying K."/>
            <person name="Li Y."/>
            <person name="Lu T."/>
            <person name="Huang Y."/>
            <person name="Zhao Q."/>
            <person name="Feng Q."/>
            <person name="Zhang L."/>
            <person name="Zhu J."/>
            <person name="Weng Q."/>
            <person name="Mu J."/>
            <person name="Lu Y."/>
            <person name="Fan D."/>
            <person name="Liu Y."/>
            <person name="Guan J."/>
            <person name="Zhang Y."/>
            <person name="Yu S."/>
            <person name="Liu X."/>
            <person name="Zhang Y."/>
            <person name="Hong G."/>
            <person name="Han B."/>
            <person name="Choisne N."/>
            <person name="Demange N."/>
            <person name="Orjeda G."/>
            <person name="Samain S."/>
            <person name="Cattolico L."/>
            <person name="Pelletier E."/>
            <person name="Couloux A."/>
            <person name="Segurens B."/>
            <person name="Wincker P."/>
            <person name="D'Hont A."/>
            <person name="Scarpelli C."/>
            <person name="Weissenbach J."/>
            <person name="Salanoubat M."/>
            <person name="Quetier F."/>
            <person name="Yu Y."/>
            <person name="Kim H.R."/>
            <person name="Rambo T."/>
            <person name="Currie J."/>
            <person name="Collura K."/>
            <person name="Luo M."/>
            <person name="Yang T."/>
            <person name="Ammiraju J.S.S."/>
            <person name="Engler F."/>
            <person name="Soderlund C."/>
            <person name="Wing R.A."/>
            <person name="Palmer L.E."/>
            <person name="de la Bastide M."/>
            <person name="Spiegel L."/>
            <person name="Nascimento L."/>
            <person name="Zutavern T."/>
            <person name="O'Shaughnessy A."/>
            <person name="Dike S."/>
            <person name="Dedhia N."/>
            <person name="Preston R."/>
            <person name="Balija V."/>
            <person name="McCombie W.R."/>
            <person name="Chow T."/>
            <person name="Chen H."/>
            <person name="Chung M."/>
            <person name="Chen C."/>
            <person name="Shaw J."/>
            <person name="Wu H."/>
            <person name="Hsiao K."/>
            <person name="Chao Y."/>
            <person name="Chu M."/>
            <person name="Cheng C."/>
            <person name="Hour A."/>
            <person name="Lee P."/>
            <person name="Lin S."/>
            <person name="Lin Y."/>
            <person name="Liou J."/>
            <person name="Liu S."/>
            <person name="Hsing Y."/>
            <person name="Raghuvanshi S."/>
            <person name="Mohanty A."/>
            <person name="Bharti A.K."/>
            <person name="Gaur A."/>
            <person name="Gupta V."/>
            <person name="Kumar D."/>
            <person name="Ravi V."/>
            <person name="Vij S."/>
            <person name="Kapur A."/>
            <person name="Khurana P."/>
            <person name="Khurana P."/>
            <person name="Khurana J.P."/>
            <person name="Tyagi A.K."/>
            <person name="Gaikwad K."/>
            <person name="Singh A."/>
            <person name="Dalal V."/>
            <person name="Srivastava S."/>
            <person name="Dixit A."/>
            <person name="Pal A.K."/>
            <person name="Ghazi I.A."/>
            <person name="Yadav M."/>
            <person name="Pandit A."/>
            <person name="Bhargava A."/>
            <person name="Sureshbabu K."/>
            <person name="Batra K."/>
            <person name="Sharma T.R."/>
            <person name="Mohapatra T."/>
            <person name="Singh N.K."/>
            <person name="Messing J."/>
            <person name="Nelson A.B."/>
            <person name="Fuks G."/>
            <person name="Kavchok S."/>
            <person name="Keizer G."/>
            <person name="Linton E."/>
            <person name="Llaca V."/>
            <person name="Song R."/>
            <person name="Tanyolac B."/>
            <person name="Young S."/>
            <person name="Ho-Il K."/>
            <person name="Hahn J.H."/>
            <person name="Sangsakoo G."/>
            <person name="Vanavichit A."/>
            <person name="de Mattos Luiz.A.T."/>
            <person name="Zimmer P.D."/>
            <person name="Malone G."/>
            <person name="Dellagostin O."/>
            <person name="de Oliveira A.C."/>
            <person name="Bevan M."/>
            <person name="Bancroft I."/>
            <person name="Minx P."/>
            <person name="Cordum H."/>
            <person name="Wilson R."/>
            <person name="Cheng Z."/>
            <person name="Jin W."/>
            <person name="Jiang J."/>
            <person name="Leong S.A."/>
            <person name="Iwama H."/>
            <person name="Gojobori T."/>
            <person name="Itoh T."/>
            <person name="Niimura Y."/>
            <person name="Fujii Y."/>
            <person name="Habara T."/>
            <person name="Sakai H."/>
            <person name="Sato Y."/>
            <person name="Wilson G."/>
            <person name="Kumar K."/>
            <person name="McCouch S."/>
            <person name="Juretic N."/>
            <person name="Hoen D."/>
            <person name="Wright S."/>
            <person name="Bruskiewich R."/>
            <person name="Bureau T."/>
            <person name="Miyao A."/>
            <person name="Hirochika H."/>
            <person name="Nishikawa T."/>
            <person name="Kadowaki K."/>
            <person name="Sugiura M."/>
            <person name="Burr B."/>
            <person name="Sasaki T."/>
        </authorList>
    </citation>
    <scope>NUCLEOTIDE SEQUENCE [LARGE SCALE GENOMIC DNA]</scope>
    <source>
        <strain evidence="4">cv. Nipponbare</strain>
    </source>
</reference>
<reference evidence="4" key="3">
    <citation type="journal article" date="2008" name="Nucleic Acids Res.">
        <title>The rice annotation project database (RAP-DB): 2008 update.</title>
        <authorList>
            <consortium name="The rice annotation project (RAP)"/>
        </authorList>
    </citation>
    <scope>GENOME REANNOTATION</scope>
    <source>
        <strain evidence="4">cv. Nipponbare</strain>
    </source>
</reference>
<accession>Q654R1</accession>